<proteinExistence type="predicted"/>
<comment type="caution">
    <text evidence="1">The sequence shown here is derived from an EMBL/GenBank/DDBJ whole genome shotgun (WGS) entry which is preliminary data.</text>
</comment>
<reference evidence="1 2" key="1">
    <citation type="journal article" date="2023" name="Science">
        <title>Complex scaffold remodeling in plant triterpene biosynthesis.</title>
        <authorList>
            <person name="De La Pena R."/>
            <person name="Hodgson H."/>
            <person name="Liu J.C."/>
            <person name="Stephenson M.J."/>
            <person name="Martin A.C."/>
            <person name="Owen C."/>
            <person name="Harkess A."/>
            <person name="Leebens-Mack J."/>
            <person name="Jimenez L.E."/>
            <person name="Osbourn A."/>
            <person name="Sattely E.S."/>
        </authorList>
    </citation>
    <scope>NUCLEOTIDE SEQUENCE [LARGE SCALE GENOMIC DNA]</scope>
    <source>
        <strain evidence="2">cv. JPN11</strain>
        <tissue evidence="1">Leaf</tissue>
    </source>
</reference>
<evidence type="ECO:0000313" key="2">
    <source>
        <dbReference type="Proteomes" id="UP001164539"/>
    </source>
</evidence>
<keyword evidence="1" id="KW-0472">Membrane</keyword>
<sequence>MIKYSFFLVFPFHSTFPSSSSSVKNYKPPKQKEHCDTKMSGGVGATYNQVSLQREEEVAYKQQDASSSFKKANKTAARAPRKAAAFLSFRQLNALAVITVFAASGMVSAGDFAFVIFSAIYMYFLWKISFPSLHSKEPYVFDPKNKILRLYVMVGAIIGLLFPIGYIFEGIVEGDREGVKSAAPHVFLLGSQVFMEGVAFSDGFSTPIRVFVPVLYNARRIFTLMDWLMSEFSKEESEYGISARRLYLGRTLAVANMAFWCFNLFGFLLPFYFPKAFKKYYSATGHKVK</sequence>
<name>A0ACC1X3W5_MELAZ</name>
<dbReference type="Proteomes" id="UP001164539">
    <property type="component" value="Chromosome 11"/>
</dbReference>
<keyword evidence="2" id="KW-1185">Reference proteome</keyword>
<keyword evidence="1" id="KW-0812">Transmembrane</keyword>
<evidence type="ECO:0000313" key="1">
    <source>
        <dbReference type="EMBL" id="KAJ4705999.1"/>
    </source>
</evidence>
<dbReference type="EMBL" id="CM051404">
    <property type="protein sequence ID" value="KAJ4705999.1"/>
    <property type="molecule type" value="Genomic_DNA"/>
</dbReference>
<protein>
    <submittedName>
        <fullName evidence="1">Transmembrane protein</fullName>
    </submittedName>
</protein>
<organism evidence="1 2">
    <name type="scientific">Melia azedarach</name>
    <name type="common">Chinaberry tree</name>
    <dbReference type="NCBI Taxonomy" id="155640"/>
    <lineage>
        <taxon>Eukaryota</taxon>
        <taxon>Viridiplantae</taxon>
        <taxon>Streptophyta</taxon>
        <taxon>Embryophyta</taxon>
        <taxon>Tracheophyta</taxon>
        <taxon>Spermatophyta</taxon>
        <taxon>Magnoliopsida</taxon>
        <taxon>eudicotyledons</taxon>
        <taxon>Gunneridae</taxon>
        <taxon>Pentapetalae</taxon>
        <taxon>rosids</taxon>
        <taxon>malvids</taxon>
        <taxon>Sapindales</taxon>
        <taxon>Meliaceae</taxon>
        <taxon>Melia</taxon>
    </lineage>
</organism>
<gene>
    <name evidence="1" type="ORF">OWV82_019712</name>
</gene>
<accession>A0ACC1X3W5</accession>